<gene>
    <name evidence="1" type="ORF">RS130_14720</name>
</gene>
<dbReference type="InterPro" id="IPR027056">
    <property type="entry name" value="Gluconate_2DH_su3"/>
</dbReference>
<comment type="caution">
    <text evidence="1">The sequence shown here is derived from an EMBL/GenBank/DDBJ whole genome shotgun (WGS) entry which is preliminary data.</text>
</comment>
<proteinExistence type="predicted"/>
<keyword evidence="2" id="KW-1185">Reference proteome</keyword>
<sequence length="189" mass="21118">MQHISISRRVFIGAAMYIVTAPILASTLNKQTKLAEIKVDGQFYSAHELTVLTDIAEIMIPKTDTIGATDAQVISVLDGLMMTWAGSKTKQQFKTCIQQIGALAKDTHGQGYLALPLHLRQQLIEQLDISAFANKKTQLSSNYRRLKEMVFHIFYTSEQANPDFILIPGEYYGNLTKQQLAKVNSGIRL</sequence>
<evidence type="ECO:0000313" key="1">
    <source>
        <dbReference type="EMBL" id="MDU0354989.1"/>
    </source>
</evidence>
<dbReference type="EMBL" id="JAWDIO010000002">
    <property type="protein sequence ID" value="MDU0354989.1"/>
    <property type="molecule type" value="Genomic_DNA"/>
</dbReference>
<dbReference type="Proteomes" id="UP001247805">
    <property type="component" value="Unassembled WGS sequence"/>
</dbReference>
<organism evidence="1 2">
    <name type="scientific">Paraglaciecola aquimarina</name>
    <dbReference type="NCBI Taxonomy" id="1235557"/>
    <lineage>
        <taxon>Bacteria</taxon>
        <taxon>Pseudomonadati</taxon>
        <taxon>Pseudomonadota</taxon>
        <taxon>Gammaproteobacteria</taxon>
        <taxon>Alteromonadales</taxon>
        <taxon>Alteromonadaceae</taxon>
        <taxon>Paraglaciecola</taxon>
    </lineage>
</organism>
<keyword evidence="1" id="KW-0560">Oxidoreductase</keyword>
<protein>
    <submittedName>
        <fullName evidence="1">Gluconate 2-dehydrogenase subunit 3 family protein</fullName>
        <ecNumber evidence="1">1.-.-.-</ecNumber>
    </submittedName>
</protein>
<evidence type="ECO:0000313" key="2">
    <source>
        <dbReference type="Proteomes" id="UP001247805"/>
    </source>
</evidence>
<name>A0ABU3SY93_9ALTE</name>
<dbReference type="RefSeq" id="WP_316026550.1">
    <property type="nucleotide sequence ID" value="NZ_JAWDIO010000002.1"/>
</dbReference>
<dbReference type="EC" id="1.-.-.-" evidence="1"/>
<dbReference type="Pfam" id="PF13618">
    <property type="entry name" value="Gluconate_2-dh3"/>
    <property type="match status" value="1"/>
</dbReference>
<reference evidence="1 2" key="1">
    <citation type="submission" date="2023-10" db="EMBL/GenBank/DDBJ databases">
        <title>Glaciecola aquimarina strain GGW-M5 nov., isolated from a coastal seawater.</title>
        <authorList>
            <person name="Bayburt H."/>
            <person name="Kim J.M."/>
            <person name="Choi B.J."/>
            <person name="Jeon C.O."/>
        </authorList>
    </citation>
    <scope>NUCLEOTIDE SEQUENCE [LARGE SCALE GENOMIC DNA]</scope>
    <source>
        <strain evidence="1 2">KCTC 32108</strain>
    </source>
</reference>
<dbReference type="GO" id="GO:0016491">
    <property type="term" value="F:oxidoreductase activity"/>
    <property type="evidence" value="ECO:0007669"/>
    <property type="project" value="UniProtKB-KW"/>
</dbReference>
<accession>A0ABU3SY93</accession>